<keyword evidence="3" id="KW-1185">Reference proteome</keyword>
<proteinExistence type="predicted"/>
<dbReference type="Pfam" id="PF00149">
    <property type="entry name" value="Metallophos"/>
    <property type="match status" value="1"/>
</dbReference>
<accession>A0A518GF73</accession>
<dbReference type="EMBL" id="CP036298">
    <property type="protein sequence ID" value="QDV27217.1"/>
    <property type="molecule type" value="Genomic_DNA"/>
</dbReference>
<reference evidence="2 3" key="1">
    <citation type="submission" date="2019-02" db="EMBL/GenBank/DDBJ databases">
        <title>Deep-cultivation of Planctomycetes and their phenomic and genomic characterization uncovers novel biology.</title>
        <authorList>
            <person name="Wiegand S."/>
            <person name="Jogler M."/>
            <person name="Boedeker C."/>
            <person name="Pinto D."/>
            <person name="Vollmers J."/>
            <person name="Rivas-Marin E."/>
            <person name="Kohn T."/>
            <person name="Peeters S.H."/>
            <person name="Heuer A."/>
            <person name="Rast P."/>
            <person name="Oberbeckmann S."/>
            <person name="Bunk B."/>
            <person name="Jeske O."/>
            <person name="Meyerdierks A."/>
            <person name="Storesund J.E."/>
            <person name="Kallscheuer N."/>
            <person name="Luecker S."/>
            <person name="Lage O.M."/>
            <person name="Pohl T."/>
            <person name="Merkel B.J."/>
            <person name="Hornburger P."/>
            <person name="Mueller R.-W."/>
            <person name="Bruemmer F."/>
            <person name="Labrenz M."/>
            <person name="Spormann A.M."/>
            <person name="Op den Camp H."/>
            <person name="Overmann J."/>
            <person name="Amann R."/>
            <person name="Jetten M.S.M."/>
            <person name="Mascher T."/>
            <person name="Medema M.H."/>
            <person name="Devos D.P."/>
            <person name="Kaster A.-K."/>
            <person name="Ovreas L."/>
            <person name="Rohde M."/>
            <person name="Galperin M.Y."/>
            <person name="Jogler C."/>
        </authorList>
    </citation>
    <scope>NUCLEOTIDE SEQUENCE [LARGE SCALE GENOMIC DNA]</scope>
    <source>
        <strain evidence="2 3">Q31a</strain>
    </source>
</reference>
<dbReference type="InterPro" id="IPR004843">
    <property type="entry name" value="Calcineurin-like_PHP"/>
</dbReference>
<evidence type="ECO:0000313" key="3">
    <source>
        <dbReference type="Proteomes" id="UP000318017"/>
    </source>
</evidence>
<organism evidence="2 3">
    <name type="scientific">Aureliella helgolandensis</name>
    <dbReference type="NCBI Taxonomy" id="2527968"/>
    <lineage>
        <taxon>Bacteria</taxon>
        <taxon>Pseudomonadati</taxon>
        <taxon>Planctomycetota</taxon>
        <taxon>Planctomycetia</taxon>
        <taxon>Pirellulales</taxon>
        <taxon>Pirellulaceae</taxon>
        <taxon>Aureliella</taxon>
    </lineage>
</organism>
<dbReference type="SUPFAM" id="SSF56300">
    <property type="entry name" value="Metallo-dependent phosphatases"/>
    <property type="match status" value="1"/>
</dbReference>
<dbReference type="GO" id="GO:0004722">
    <property type="term" value="F:protein serine/threonine phosphatase activity"/>
    <property type="evidence" value="ECO:0007669"/>
    <property type="project" value="UniProtKB-EC"/>
</dbReference>
<gene>
    <name evidence="2" type="primary">pphA_2</name>
    <name evidence="2" type="ORF">Q31a_56050</name>
</gene>
<dbReference type="InterPro" id="IPR029052">
    <property type="entry name" value="Metallo-depent_PP-like"/>
</dbReference>
<dbReference type="InterPro" id="IPR050126">
    <property type="entry name" value="Ap4A_hydrolase"/>
</dbReference>
<dbReference type="CDD" id="cd00144">
    <property type="entry name" value="MPP_PPP_family"/>
    <property type="match status" value="1"/>
</dbReference>
<dbReference type="KEGG" id="ahel:Q31a_56050"/>
<sequence length="222" mass="24557">MAGRTIAIGDIHGCAAALNAILDAIAPQADDTIVALGDYVDRGPNSKGVISRLIELKDQCNFVALHGNHEEMMLDVVKEGQPPFRWLQYGGVETLDSYLFAGDMSVIPPEHRQFFDEMRDFYETERHFFVHANYDPALPLQEQGKFLLRWQKLTDSTPGPHVSGKQAVVGHTHDRGGEIFDLGHLVCIDTYCYGGGWLTALEVNTGQLWQADIDGELRGASS</sequence>
<feature type="domain" description="Calcineurin-like phosphoesterase" evidence="1">
    <location>
        <begin position="4"/>
        <end position="103"/>
    </location>
</feature>
<dbReference type="AlphaFoldDB" id="A0A518GF73"/>
<dbReference type="EC" id="3.1.3.16" evidence="2"/>
<name>A0A518GF73_9BACT</name>
<dbReference type="GO" id="GO:0005737">
    <property type="term" value="C:cytoplasm"/>
    <property type="evidence" value="ECO:0007669"/>
    <property type="project" value="TreeGrafter"/>
</dbReference>
<dbReference type="PANTHER" id="PTHR42850">
    <property type="entry name" value="METALLOPHOSPHOESTERASE"/>
    <property type="match status" value="1"/>
</dbReference>
<dbReference type="RefSeq" id="WP_145084263.1">
    <property type="nucleotide sequence ID" value="NZ_CP036298.1"/>
</dbReference>
<dbReference type="GO" id="GO:0008803">
    <property type="term" value="F:bis(5'-nucleosyl)-tetraphosphatase (symmetrical) activity"/>
    <property type="evidence" value="ECO:0007669"/>
    <property type="project" value="TreeGrafter"/>
</dbReference>
<dbReference type="PANTHER" id="PTHR42850:SF4">
    <property type="entry name" value="ZINC-DEPENDENT ENDOPOLYPHOSPHATASE"/>
    <property type="match status" value="1"/>
</dbReference>
<dbReference type="OrthoDB" id="384253at2"/>
<protein>
    <submittedName>
        <fullName evidence="2">Serine/threonine-protein phosphatase 1</fullName>
        <ecNumber evidence="2">3.1.3.16</ecNumber>
    </submittedName>
</protein>
<dbReference type="Gene3D" id="3.60.21.10">
    <property type="match status" value="1"/>
</dbReference>
<evidence type="ECO:0000313" key="2">
    <source>
        <dbReference type="EMBL" id="QDV27217.1"/>
    </source>
</evidence>
<keyword evidence="2" id="KW-0378">Hydrolase</keyword>
<dbReference type="Proteomes" id="UP000318017">
    <property type="component" value="Chromosome"/>
</dbReference>
<dbReference type="GO" id="GO:0110154">
    <property type="term" value="P:RNA decapping"/>
    <property type="evidence" value="ECO:0007669"/>
    <property type="project" value="TreeGrafter"/>
</dbReference>
<evidence type="ECO:0000259" key="1">
    <source>
        <dbReference type="Pfam" id="PF00149"/>
    </source>
</evidence>